<keyword evidence="2" id="KW-1185">Reference proteome</keyword>
<proteinExistence type="predicted"/>
<evidence type="ECO:0000313" key="2">
    <source>
        <dbReference type="Proteomes" id="UP000033651"/>
    </source>
</evidence>
<organism evidence="1 2">
    <name type="scientific">Luteibacter yeojuensis</name>
    <dbReference type="NCBI Taxonomy" id="345309"/>
    <lineage>
        <taxon>Bacteria</taxon>
        <taxon>Pseudomonadati</taxon>
        <taxon>Pseudomonadota</taxon>
        <taxon>Gammaproteobacteria</taxon>
        <taxon>Lysobacterales</taxon>
        <taxon>Rhodanobacteraceae</taxon>
        <taxon>Luteibacter</taxon>
    </lineage>
</organism>
<protein>
    <submittedName>
        <fullName evidence="1">Uncharacterized protein</fullName>
    </submittedName>
</protein>
<gene>
    <name evidence="1" type="ORF">VI08_20080</name>
</gene>
<dbReference type="Proteomes" id="UP000033651">
    <property type="component" value="Unassembled WGS sequence"/>
</dbReference>
<dbReference type="PATRIC" id="fig|345309.4.peg.4110"/>
<accession>A0A0F3K4B6</accession>
<comment type="caution">
    <text evidence="1">The sequence shown here is derived from an EMBL/GenBank/DDBJ whole genome shotgun (WGS) entry which is preliminary data.</text>
</comment>
<evidence type="ECO:0000313" key="1">
    <source>
        <dbReference type="EMBL" id="KJV24944.1"/>
    </source>
</evidence>
<dbReference type="EMBL" id="JZRB01000085">
    <property type="protein sequence ID" value="KJV24944.1"/>
    <property type="molecule type" value="Genomic_DNA"/>
</dbReference>
<reference evidence="1 2" key="1">
    <citation type="submission" date="2015-03" db="EMBL/GenBank/DDBJ databases">
        <title>Draft genome sequence of Luteibacter yeojuensis strain SU11.</title>
        <authorList>
            <person name="Sulaiman J."/>
            <person name="Priya K."/>
            <person name="Chan K.-G."/>
        </authorList>
    </citation>
    <scope>NUCLEOTIDE SEQUENCE [LARGE SCALE GENOMIC DNA]</scope>
    <source>
        <strain evidence="1 2">SU11</strain>
    </source>
</reference>
<dbReference type="AlphaFoldDB" id="A0A0F3K4B6"/>
<sequence>MIVTAIEDGGLGHFDLIADPYARVAMVMGPLSLDEVGPGDKLQAFMNVDGDDKLIASHDITSSDLGQESPIFTLEADASEINKYPDGEYDFSYHVLYSNGRSDSSIEPLRVRIKRTIPGDPAEPSNPVNEALPLATVVPSPVPASATSATVTVPAWPNMAEGDIPTVDWERLHLVLPAVKAGEVGQPVSVVITKAQLEQVGGMQDLPVAYEIFDVVANHSGRSRYTLVDVEIEPPGALTAPRVREAVGGVLDPEAQGDTPFTIQIPTIGRAGGRNVSPGDVITALFEGRIPGTGASHRYVAPPYTVPGTIFDITIDLPVDEVMPLRGGTARVSYGLLPQDGGPVLPSRHLGLSIKGLPALLVAVTIPEDANQDDTLDLDTEVTDGATASIDYANMALDDYITLDLTGRRADGMADNDRKYRQVSKLGKQAIAIGSDYLQRLDGGTLELKYSVDSFDGQGAARLPRRAASLQAMRESEVRKVAVGSKGAEPKLPAPTVPDVVDGFLDPKTAETAVVVPHAVLEVNDGIDFTWTSKQSETGHLTVRNANVDLRFAIEGSLIKANEGNSVVVAYKRTRAGIVALSEPLAFRIETPVIGPPPLTLDVDANQDNVLELASEMPAGTTPHAIIPAGANLAADDTVQVIVDGRTADGTPALWESFPRQIPASEAGKAQSFAVPADSLRALSGGSATLKYRVKPFADPENPVESQLLTVQVRP</sequence>
<name>A0A0F3K4B6_9GAMM</name>